<protein>
    <submittedName>
        <fullName evidence="1">Uncharacterized protein</fullName>
    </submittedName>
</protein>
<proteinExistence type="predicted"/>
<sequence>MITEQLYRALDLSKTVPIEMREPILYVAVYALSWDKRDQPEVGFLPAEPTIYSKELQEYLDESIELWRNERQLGEALANTYIDAYQAVRKAMLGKILPP</sequence>
<dbReference type="AlphaFoldDB" id="A0A0F9DK14"/>
<name>A0A0F9DK14_9ZZZZ</name>
<organism evidence="1">
    <name type="scientific">marine sediment metagenome</name>
    <dbReference type="NCBI Taxonomy" id="412755"/>
    <lineage>
        <taxon>unclassified sequences</taxon>
        <taxon>metagenomes</taxon>
        <taxon>ecological metagenomes</taxon>
    </lineage>
</organism>
<comment type="caution">
    <text evidence="1">The sequence shown here is derived from an EMBL/GenBank/DDBJ whole genome shotgun (WGS) entry which is preliminary data.</text>
</comment>
<dbReference type="EMBL" id="LAZR01031291">
    <property type="protein sequence ID" value="KKL54176.1"/>
    <property type="molecule type" value="Genomic_DNA"/>
</dbReference>
<gene>
    <name evidence="1" type="ORF">LCGC14_2268020</name>
</gene>
<evidence type="ECO:0000313" key="1">
    <source>
        <dbReference type="EMBL" id="KKL54176.1"/>
    </source>
</evidence>
<accession>A0A0F9DK14</accession>
<reference evidence="1" key="1">
    <citation type="journal article" date="2015" name="Nature">
        <title>Complex archaea that bridge the gap between prokaryotes and eukaryotes.</title>
        <authorList>
            <person name="Spang A."/>
            <person name="Saw J.H."/>
            <person name="Jorgensen S.L."/>
            <person name="Zaremba-Niedzwiedzka K."/>
            <person name="Martijn J."/>
            <person name="Lind A.E."/>
            <person name="van Eijk R."/>
            <person name="Schleper C."/>
            <person name="Guy L."/>
            <person name="Ettema T.J."/>
        </authorList>
    </citation>
    <scope>NUCLEOTIDE SEQUENCE</scope>
</reference>